<keyword evidence="5" id="KW-0560">Oxidoreductase</keyword>
<keyword evidence="9" id="KW-1185">Reference proteome</keyword>
<keyword evidence="7" id="KW-0503">Monooxygenase</keyword>
<comment type="caution">
    <text evidence="8">The sequence shown here is derived from an EMBL/GenBank/DDBJ whole genome shotgun (WGS) entry which is preliminary data.</text>
</comment>
<name>A0A443SV99_9ACAR</name>
<evidence type="ECO:0000256" key="1">
    <source>
        <dbReference type="ARBA" id="ARBA00001971"/>
    </source>
</evidence>
<protein>
    <submittedName>
        <fullName evidence="8">Cytochrome P450-like protein 26</fullName>
    </submittedName>
</protein>
<dbReference type="EMBL" id="NCKV01000162">
    <property type="protein sequence ID" value="RWS31443.1"/>
    <property type="molecule type" value="Genomic_DNA"/>
</dbReference>
<evidence type="ECO:0000313" key="9">
    <source>
        <dbReference type="Proteomes" id="UP000288716"/>
    </source>
</evidence>
<evidence type="ECO:0000256" key="6">
    <source>
        <dbReference type="ARBA" id="ARBA00023004"/>
    </source>
</evidence>
<dbReference type="GO" id="GO:0005506">
    <property type="term" value="F:iron ion binding"/>
    <property type="evidence" value="ECO:0007669"/>
    <property type="project" value="InterPro"/>
</dbReference>
<dbReference type="VEuPathDB" id="VectorBase:LDEU000598"/>
<dbReference type="InterPro" id="IPR001128">
    <property type="entry name" value="Cyt_P450"/>
</dbReference>
<accession>A0A443SV99</accession>
<keyword evidence="3" id="KW-0349">Heme</keyword>
<keyword evidence="4" id="KW-0479">Metal-binding</keyword>
<comment type="similarity">
    <text evidence="2">Belongs to the cytochrome P450 family.</text>
</comment>
<dbReference type="GO" id="GO:0004497">
    <property type="term" value="F:monooxygenase activity"/>
    <property type="evidence" value="ECO:0007669"/>
    <property type="project" value="UniProtKB-KW"/>
</dbReference>
<dbReference type="InterPro" id="IPR050479">
    <property type="entry name" value="CYP11_CYP27_families"/>
</dbReference>
<dbReference type="Gene3D" id="1.10.630.10">
    <property type="entry name" value="Cytochrome P450"/>
    <property type="match status" value="1"/>
</dbReference>
<evidence type="ECO:0000256" key="5">
    <source>
        <dbReference type="ARBA" id="ARBA00023002"/>
    </source>
</evidence>
<dbReference type="AlphaFoldDB" id="A0A443SV99"/>
<dbReference type="OrthoDB" id="3945418at2759"/>
<evidence type="ECO:0000256" key="4">
    <source>
        <dbReference type="ARBA" id="ARBA00022723"/>
    </source>
</evidence>
<dbReference type="GO" id="GO:0020037">
    <property type="term" value="F:heme binding"/>
    <property type="evidence" value="ECO:0007669"/>
    <property type="project" value="InterPro"/>
</dbReference>
<sequence length="359" mass="41752">MKASLFLAFSVSSNKLLEKSMRFAKKSVVNLKRFKAIALATFAVQVNAFEQIPGPKRVPLIGNRKLTALFAGEYSIDRLHENGFYNLKTYGPLVREEVGSKRFLHVFDVHDMETVIRAESRYPYRRSHRALLKYRREKSDLYSSGGLFPENGEEWYRFRKLFQQTLLNQENVNAYVEQFESVTEQLIESIKNRRNDKLEVIDFEEDLFLWALENIAIMSLDARLASLSNRDKVQPLVKAAHSTHDAVVKTELSQFELWKFMATKAYRKLCKSQNVMENVILPLFQKKVKEQSEHNCRQSIVAQFLQNRNASEKDVFTVIMDLFLAGIDTNLSKVSNYCLPVKYTRRCLLNVSFDMCLKE</sequence>
<comment type="cofactor">
    <cofactor evidence="1">
        <name>heme</name>
        <dbReference type="ChEBI" id="CHEBI:30413"/>
    </cofactor>
</comment>
<gene>
    <name evidence="8" type="ORF">B4U80_09041</name>
</gene>
<evidence type="ECO:0000256" key="2">
    <source>
        <dbReference type="ARBA" id="ARBA00010617"/>
    </source>
</evidence>
<dbReference type="PANTHER" id="PTHR24279:SF120">
    <property type="entry name" value="CYTOCHROME P450"/>
    <property type="match status" value="1"/>
</dbReference>
<dbReference type="Pfam" id="PF00067">
    <property type="entry name" value="p450"/>
    <property type="match status" value="1"/>
</dbReference>
<evidence type="ECO:0000256" key="3">
    <source>
        <dbReference type="ARBA" id="ARBA00022617"/>
    </source>
</evidence>
<reference evidence="8 9" key="1">
    <citation type="journal article" date="2018" name="Gigascience">
        <title>Genomes of trombidid mites reveal novel predicted allergens and laterally-transferred genes associated with secondary metabolism.</title>
        <authorList>
            <person name="Dong X."/>
            <person name="Chaisiri K."/>
            <person name="Xia D."/>
            <person name="Armstrong S.D."/>
            <person name="Fang Y."/>
            <person name="Donnelly M.J."/>
            <person name="Kadowaki T."/>
            <person name="McGarry J.W."/>
            <person name="Darby A.C."/>
            <person name="Makepeace B.L."/>
        </authorList>
    </citation>
    <scope>NUCLEOTIDE SEQUENCE [LARGE SCALE GENOMIC DNA]</scope>
    <source>
        <strain evidence="8">UoL-UT</strain>
    </source>
</reference>
<keyword evidence="6" id="KW-0408">Iron</keyword>
<evidence type="ECO:0000256" key="7">
    <source>
        <dbReference type="ARBA" id="ARBA00023033"/>
    </source>
</evidence>
<dbReference type="SUPFAM" id="SSF48264">
    <property type="entry name" value="Cytochrome P450"/>
    <property type="match status" value="1"/>
</dbReference>
<dbReference type="STRING" id="299467.A0A443SV99"/>
<dbReference type="Proteomes" id="UP000288716">
    <property type="component" value="Unassembled WGS sequence"/>
</dbReference>
<evidence type="ECO:0000313" key="8">
    <source>
        <dbReference type="EMBL" id="RWS31443.1"/>
    </source>
</evidence>
<dbReference type="GO" id="GO:0016705">
    <property type="term" value="F:oxidoreductase activity, acting on paired donors, with incorporation or reduction of molecular oxygen"/>
    <property type="evidence" value="ECO:0007669"/>
    <property type="project" value="InterPro"/>
</dbReference>
<dbReference type="InterPro" id="IPR036396">
    <property type="entry name" value="Cyt_P450_sf"/>
</dbReference>
<dbReference type="PANTHER" id="PTHR24279">
    <property type="entry name" value="CYTOCHROME P450"/>
    <property type="match status" value="1"/>
</dbReference>
<organism evidence="8 9">
    <name type="scientific">Leptotrombidium deliense</name>
    <dbReference type="NCBI Taxonomy" id="299467"/>
    <lineage>
        <taxon>Eukaryota</taxon>
        <taxon>Metazoa</taxon>
        <taxon>Ecdysozoa</taxon>
        <taxon>Arthropoda</taxon>
        <taxon>Chelicerata</taxon>
        <taxon>Arachnida</taxon>
        <taxon>Acari</taxon>
        <taxon>Acariformes</taxon>
        <taxon>Trombidiformes</taxon>
        <taxon>Prostigmata</taxon>
        <taxon>Anystina</taxon>
        <taxon>Parasitengona</taxon>
        <taxon>Trombiculoidea</taxon>
        <taxon>Trombiculidae</taxon>
        <taxon>Leptotrombidium</taxon>
    </lineage>
</organism>
<proteinExistence type="inferred from homology"/>